<dbReference type="EMBL" id="CP159925">
    <property type="protein sequence ID" value="XCO75359.1"/>
    <property type="molecule type" value="Genomic_DNA"/>
</dbReference>
<organism evidence="1">
    <name type="scientific">Lysobacter firmicutimachus</name>
    <dbReference type="NCBI Taxonomy" id="1792846"/>
    <lineage>
        <taxon>Bacteria</taxon>
        <taxon>Pseudomonadati</taxon>
        <taxon>Pseudomonadota</taxon>
        <taxon>Gammaproteobacteria</taxon>
        <taxon>Lysobacterales</taxon>
        <taxon>Lysobacteraceae</taxon>
        <taxon>Lysobacter</taxon>
    </lineage>
</organism>
<proteinExistence type="predicted"/>
<reference evidence="1" key="1">
    <citation type="submission" date="2024-06" db="EMBL/GenBank/DDBJ databases">
        <authorList>
            <person name="Li S."/>
        </authorList>
    </citation>
    <scope>NUCLEOTIDE SEQUENCE</scope>
    <source>
        <strain evidence="1">SR10</strain>
    </source>
</reference>
<dbReference type="AlphaFoldDB" id="A0AAU8MUS4"/>
<dbReference type="RefSeq" id="WP_363798295.1">
    <property type="nucleotide sequence ID" value="NZ_CP159925.1"/>
</dbReference>
<name>A0AAU8MUS4_9GAMM</name>
<protein>
    <submittedName>
        <fullName evidence="1">Uncharacterized protein</fullName>
    </submittedName>
</protein>
<gene>
    <name evidence="1" type="ORF">ABU614_00740</name>
</gene>
<evidence type="ECO:0000313" key="1">
    <source>
        <dbReference type="EMBL" id="XCO75359.1"/>
    </source>
</evidence>
<accession>A0AAU8MUS4</accession>
<sequence length="448" mass="49022">MVTATSIQLASRTPQEYAEELFASVTHEQLRQVLASLYNEGDEVPSVRTRADAVTQIWVAGQSPKRIAEAVLAVEANAGMKHCFLAKLRDSTGLATFLTTPPATAFPLGRVQARLARVSRNSEVVVATIEHYVPVVEWIEVDADNRTKQRRLQRHPLVVRFYKDTNILTVGYPGFSQGSGTKSEDRVTYEQIIAGLLRYLLEKFNVTVAALPIHPAMMALQQAESPRVKIVRSELEGSAGKLIVSSDDDSTSVVDMVVSMLASTASEATKTEIIAAVSDGLKDASSNSLVAVWNPESVYTRVAFWHSGAELLFIWNASDPSQELVEKIVRLLSEVAIALLRPHVKDAWTIIGELKSGDVVTVGVLAARSNASTEDARKILMEAVRAALVVPVYRLLTTDVISSHRNVWTKDLASLSIVHLTDRGVEFDGTDPRNIEVGFRRAIEEPAA</sequence>